<reference evidence="3" key="1">
    <citation type="journal article" date="2021" name="PeerJ">
        <title>Extensive microbial diversity within the chicken gut microbiome revealed by metagenomics and culture.</title>
        <authorList>
            <person name="Gilroy R."/>
            <person name="Ravi A."/>
            <person name="Getino M."/>
            <person name="Pursley I."/>
            <person name="Horton D.L."/>
            <person name="Alikhan N.F."/>
            <person name="Baker D."/>
            <person name="Gharbi K."/>
            <person name="Hall N."/>
            <person name="Watson M."/>
            <person name="Adriaenssens E.M."/>
            <person name="Foster-Nyarko E."/>
            <person name="Jarju S."/>
            <person name="Secka A."/>
            <person name="Antonio M."/>
            <person name="Oren A."/>
            <person name="Chaudhuri R.R."/>
            <person name="La Ragione R."/>
            <person name="Hildebrand F."/>
            <person name="Pallen M.J."/>
        </authorList>
    </citation>
    <scope>NUCLEOTIDE SEQUENCE</scope>
    <source>
        <strain evidence="3">ChiGjej3B3-11674</strain>
    </source>
</reference>
<reference evidence="3" key="2">
    <citation type="submission" date="2021-04" db="EMBL/GenBank/DDBJ databases">
        <authorList>
            <person name="Gilroy R."/>
        </authorList>
    </citation>
    <scope>NUCLEOTIDE SEQUENCE</scope>
    <source>
        <strain evidence="3">ChiGjej3B3-11674</strain>
    </source>
</reference>
<name>A0A9D2R5N8_9FIRM</name>
<dbReference type="Proteomes" id="UP000823897">
    <property type="component" value="Unassembled WGS sequence"/>
</dbReference>
<sequence>MKKLTAGLITSALVIVLGSTTALAVGNVRQAAGNGLNADSQYSAGCTGTFCESTGYYFTDEDGDGICDHRGTRPNARYTQTCPYCQNDPENSPRHTAAGGDSSGQNHHGQCLHNCRQ</sequence>
<evidence type="ECO:0000313" key="3">
    <source>
        <dbReference type="EMBL" id="HJD35267.1"/>
    </source>
</evidence>
<proteinExistence type="predicted"/>
<evidence type="ECO:0000313" key="4">
    <source>
        <dbReference type="Proteomes" id="UP000823897"/>
    </source>
</evidence>
<evidence type="ECO:0000256" key="1">
    <source>
        <dbReference type="SAM" id="MobiDB-lite"/>
    </source>
</evidence>
<dbReference type="AlphaFoldDB" id="A0A9D2R5N8"/>
<evidence type="ECO:0000256" key="2">
    <source>
        <dbReference type="SAM" id="SignalP"/>
    </source>
</evidence>
<feature type="chain" id="PRO_5039577754" evidence="2">
    <location>
        <begin position="25"/>
        <end position="117"/>
    </location>
</feature>
<feature type="region of interest" description="Disordered" evidence="1">
    <location>
        <begin position="84"/>
        <end position="117"/>
    </location>
</feature>
<dbReference type="EMBL" id="DWUV01000233">
    <property type="protein sequence ID" value="HJD35267.1"/>
    <property type="molecule type" value="Genomic_DNA"/>
</dbReference>
<organism evidence="3 4">
    <name type="scientific">Candidatus Mediterraneibacter tabaqchaliae</name>
    <dbReference type="NCBI Taxonomy" id="2838689"/>
    <lineage>
        <taxon>Bacteria</taxon>
        <taxon>Bacillati</taxon>
        <taxon>Bacillota</taxon>
        <taxon>Clostridia</taxon>
        <taxon>Lachnospirales</taxon>
        <taxon>Lachnospiraceae</taxon>
        <taxon>Mediterraneibacter</taxon>
    </lineage>
</organism>
<comment type="caution">
    <text evidence="3">The sequence shown here is derived from an EMBL/GenBank/DDBJ whole genome shotgun (WGS) entry which is preliminary data.</text>
</comment>
<accession>A0A9D2R5N8</accession>
<keyword evidence="2" id="KW-0732">Signal</keyword>
<feature type="signal peptide" evidence="2">
    <location>
        <begin position="1"/>
        <end position="24"/>
    </location>
</feature>
<gene>
    <name evidence="3" type="ORF">H9911_12160</name>
</gene>
<protein>
    <submittedName>
        <fullName evidence="3">Uncharacterized protein</fullName>
    </submittedName>
</protein>